<evidence type="ECO:0000313" key="2">
    <source>
        <dbReference type="EMBL" id="RVX14864.1"/>
    </source>
</evidence>
<comment type="caution">
    <text evidence="2">The sequence shown here is derived from an EMBL/GenBank/DDBJ whole genome shotgun (WGS) entry which is preliminary data.</text>
</comment>
<protein>
    <submittedName>
        <fullName evidence="2">Uncharacterized protein</fullName>
    </submittedName>
</protein>
<dbReference type="EMBL" id="QGNW01000020">
    <property type="protein sequence ID" value="RVX14864.1"/>
    <property type="molecule type" value="Genomic_DNA"/>
</dbReference>
<organism evidence="2 3">
    <name type="scientific">Vitis vinifera</name>
    <name type="common">Grape</name>
    <dbReference type="NCBI Taxonomy" id="29760"/>
    <lineage>
        <taxon>Eukaryota</taxon>
        <taxon>Viridiplantae</taxon>
        <taxon>Streptophyta</taxon>
        <taxon>Embryophyta</taxon>
        <taxon>Tracheophyta</taxon>
        <taxon>Spermatophyta</taxon>
        <taxon>Magnoliopsida</taxon>
        <taxon>eudicotyledons</taxon>
        <taxon>Gunneridae</taxon>
        <taxon>Pentapetalae</taxon>
        <taxon>rosids</taxon>
        <taxon>Vitales</taxon>
        <taxon>Vitaceae</taxon>
        <taxon>Viteae</taxon>
        <taxon>Vitis</taxon>
    </lineage>
</organism>
<reference evidence="2 3" key="1">
    <citation type="journal article" date="2018" name="PLoS Genet.">
        <title>Population sequencing reveals clonal diversity and ancestral inbreeding in the grapevine cultivar Chardonnay.</title>
        <authorList>
            <person name="Roach M.J."/>
            <person name="Johnson D.L."/>
            <person name="Bohlmann J."/>
            <person name="van Vuuren H.J."/>
            <person name="Jones S.J."/>
            <person name="Pretorius I.S."/>
            <person name="Schmidt S.A."/>
            <person name="Borneman A.R."/>
        </authorList>
    </citation>
    <scope>NUCLEOTIDE SEQUENCE [LARGE SCALE GENOMIC DNA]</scope>
    <source>
        <strain evidence="3">cv. Chardonnay</strain>
        <tissue evidence="2">Leaf</tissue>
    </source>
</reference>
<gene>
    <name evidence="2" type="ORF">CK203_012171</name>
</gene>
<accession>A0A438K0W7</accession>
<evidence type="ECO:0000256" key="1">
    <source>
        <dbReference type="SAM" id="MobiDB-lite"/>
    </source>
</evidence>
<evidence type="ECO:0000313" key="3">
    <source>
        <dbReference type="Proteomes" id="UP000288805"/>
    </source>
</evidence>
<sequence length="193" mass="21890">MPESERESLRESASERAREIDSDGKMHRAENRRKRKTSSFGVESKTFELEMVEKGGSTLTITKSKKGVSSWVHMGSNSVGLFMEGLQQCIEDMRTGNWEKRWKEKDRSFSMGKGSKGGWTAMVEVLCQLGVIGGRKVNQGGMRTLERPSPEKVKGRTFADMVKAWGDKNPAPFEWRWDGRRLAKILAGWNTAW</sequence>
<proteinExistence type="predicted"/>
<feature type="region of interest" description="Disordered" evidence="1">
    <location>
        <begin position="1"/>
        <end position="40"/>
    </location>
</feature>
<name>A0A438K0W7_VITVI</name>
<dbReference type="AlphaFoldDB" id="A0A438K0W7"/>
<feature type="compositionally biased region" description="Basic and acidic residues" evidence="1">
    <location>
        <begin position="1"/>
        <end position="29"/>
    </location>
</feature>
<dbReference type="Proteomes" id="UP000288805">
    <property type="component" value="Unassembled WGS sequence"/>
</dbReference>